<dbReference type="RefSeq" id="WP_338598878.1">
    <property type="nucleotide sequence ID" value="NZ_CP146016.1"/>
</dbReference>
<organism evidence="1 2">
    <name type="scientific">Sulfolobus tengchongensis</name>
    <dbReference type="NCBI Taxonomy" id="207809"/>
    <lineage>
        <taxon>Archaea</taxon>
        <taxon>Thermoproteota</taxon>
        <taxon>Thermoprotei</taxon>
        <taxon>Sulfolobales</taxon>
        <taxon>Sulfolobaceae</taxon>
        <taxon>Sulfolobus</taxon>
    </lineage>
</organism>
<sequence length="56" mass="6977">MVLLQLRKKQEQPNKVEEERREEIVSIDQLPEEYLKLEYPNDWKYLQKVRVRTTVF</sequence>
<evidence type="ECO:0000313" key="1">
    <source>
        <dbReference type="EMBL" id="WWQ59579.1"/>
    </source>
</evidence>
<dbReference type="EMBL" id="CP146016">
    <property type="protein sequence ID" value="WWQ59579.1"/>
    <property type="molecule type" value="Genomic_DNA"/>
</dbReference>
<name>A0AAX4KXH7_9CREN</name>
<proteinExistence type="predicted"/>
<dbReference type="AlphaFoldDB" id="A0AAX4KXH7"/>
<accession>A0AAX4KXH7</accession>
<dbReference type="GeneID" id="89336856"/>
<protein>
    <submittedName>
        <fullName evidence="1">Uncharacterized protein</fullName>
    </submittedName>
</protein>
<evidence type="ECO:0000313" key="2">
    <source>
        <dbReference type="Proteomes" id="UP001432202"/>
    </source>
</evidence>
<keyword evidence="2" id="KW-1185">Reference proteome</keyword>
<reference evidence="1 2" key="1">
    <citation type="submission" date="2024-02" db="EMBL/GenBank/DDBJ databases">
        <title>STSV induces naive adaptation in Sulfolobus.</title>
        <authorList>
            <person name="Xiang X."/>
            <person name="Song M."/>
        </authorList>
    </citation>
    <scope>NUCLEOTIDE SEQUENCE [LARGE SCALE GENOMIC DNA]</scope>
    <source>
        <strain evidence="1 2">RT2</strain>
    </source>
</reference>
<dbReference type="Proteomes" id="UP001432202">
    <property type="component" value="Chromosome"/>
</dbReference>
<gene>
    <name evidence="1" type="ORF">V6M85_08765</name>
</gene>